<reference evidence="1 2" key="1">
    <citation type="submission" date="2023-06" db="EMBL/GenBank/DDBJ databases">
        <title>Identification and characterization of antibiotic-resistant Gram-negative bacteria.</title>
        <authorList>
            <person name="Cho G.-S."/>
            <person name="Lee J."/>
            <person name="Tai E."/>
            <person name="Jeong S."/>
            <person name="Kim I."/>
            <person name="Kim B.-E."/>
            <person name="Jeong M.-I."/>
            <person name="Oh K.-K."/>
            <person name="Franz C.M.A.P."/>
        </authorList>
    </citation>
    <scope>NUCLEOTIDE SEQUENCE [LARGE SCALE GENOMIC DNA]</scope>
    <source>
        <strain evidence="1 2">V106_12</strain>
    </source>
</reference>
<evidence type="ECO:0008006" key="3">
    <source>
        <dbReference type="Google" id="ProtNLM"/>
    </source>
</evidence>
<dbReference type="EMBL" id="JASSOM010000003">
    <property type="protein sequence ID" value="MDK9361958.1"/>
    <property type="molecule type" value="Genomic_DNA"/>
</dbReference>
<dbReference type="Proteomes" id="UP001223214">
    <property type="component" value="Unassembled WGS sequence"/>
</dbReference>
<gene>
    <name evidence="1" type="ORF">QQF32_01905</name>
</gene>
<evidence type="ECO:0000313" key="1">
    <source>
        <dbReference type="EMBL" id="MDK9361958.1"/>
    </source>
</evidence>
<comment type="caution">
    <text evidence="1">The sequence shown here is derived from an EMBL/GenBank/DDBJ whole genome shotgun (WGS) entry which is preliminary data.</text>
</comment>
<protein>
    <recommendedName>
        <fullName evidence="3">Type I restriction endonuclease subunit M</fullName>
    </recommendedName>
</protein>
<sequence>MMTLPSLNSRFFIHREQHMRILISPGRLYATAGVNHLISQGLDIRPLLSRHLRGDWGDIGDDDKLANDDAVRMHNDRILSAYAITPDIKIWILTDEGITTILLPSEY</sequence>
<name>A0AAP4D0Z1_9ENTR</name>
<proteinExistence type="predicted"/>
<organism evidence="1 2">
    <name type="scientific">Lelliottia wanjuensis</name>
    <dbReference type="NCBI Taxonomy" id="3050585"/>
    <lineage>
        <taxon>Bacteria</taxon>
        <taxon>Pseudomonadati</taxon>
        <taxon>Pseudomonadota</taxon>
        <taxon>Gammaproteobacteria</taxon>
        <taxon>Enterobacterales</taxon>
        <taxon>Enterobacteriaceae</taxon>
        <taxon>Lelliottia</taxon>
    </lineage>
</organism>
<dbReference type="RefSeq" id="WP_285157122.1">
    <property type="nucleotide sequence ID" value="NZ_JASSOM010000003.1"/>
</dbReference>
<accession>A0AAP4D0Z1</accession>
<evidence type="ECO:0000313" key="2">
    <source>
        <dbReference type="Proteomes" id="UP001223214"/>
    </source>
</evidence>
<keyword evidence="2" id="KW-1185">Reference proteome</keyword>
<dbReference type="AlphaFoldDB" id="A0AAP4D0Z1"/>